<dbReference type="SMART" id="SM00421">
    <property type="entry name" value="HTH_LUXR"/>
    <property type="match status" value="1"/>
</dbReference>
<dbReference type="Proteomes" id="UP001168524">
    <property type="component" value="Unassembled WGS sequence"/>
</dbReference>
<dbReference type="RefSeq" id="WP_267981037.1">
    <property type="nucleotide sequence ID" value="NZ_JAPQKF010000004.1"/>
</dbReference>
<dbReference type="Pfam" id="PF00196">
    <property type="entry name" value="GerE"/>
    <property type="match status" value="1"/>
</dbReference>
<dbReference type="InterPro" id="IPR016032">
    <property type="entry name" value="Sig_transdc_resp-reg_C-effctor"/>
</dbReference>
<accession>A0ABT7WQ40</accession>
<comment type="caution">
    <text evidence="2">The sequence shown here is derived from an EMBL/GenBank/DDBJ whole genome shotgun (WGS) entry which is preliminary data.</text>
</comment>
<protein>
    <submittedName>
        <fullName evidence="2">Helix-turn-helix transcriptional regulator</fullName>
    </submittedName>
</protein>
<evidence type="ECO:0000313" key="2">
    <source>
        <dbReference type="EMBL" id="MDN0014800.1"/>
    </source>
</evidence>
<dbReference type="InterPro" id="IPR000792">
    <property type="entry name" value="Tscrpt_reg_LuxR_C"/>
</dbReference>
<evidence type="ECO:0000259" key="1">
    <source>
        <dbReference type="PROSITE" id="PS00622"/>
    </source>
</evidence>
<dbReference type="EMBL" id="JAUDZE010000004">
    <property type="protein sequence ID" value="MDN0014800.1"/>
    <property type="molecule type" value="Genomic_DNA"/>
</dbReference>
<sequence length="376" mass="43909">MNLIQQSTVMGILNKVQCADDWIIFLEQLNHHFNVQASQILAIDLEVEALSFSIHHGVNFDSNQLEQAALKQIRLEIDDDPRLRKLLSAPLNGWMHCTEHFEEHEITQTQVYQQVLQPLDLRFCSAIQVIYDHKVCVILSFLTSFSRGPLGCAELQPVYEILPLLQQKMQQYRHHFEYSTMTLLGSQLIQKMKQPIAIINLNGDILEMNPEAKHLLVNNQHIQTRQRRFTFSLEDNQMVFNHKLMELERSYKNSHDLAYAERTKIMMLDHHLFLTLDLLSPEKTHKIFGLRPVLLATFSGLKHKPKYQKEICTQLFMFTPVEHKICEQLLEGKTTKEIALSYEIQADTVKKHLQSIFKKTKTHRQGELVQLLMQFS</sequence>
<name>A0ABT7WQ40_9GAMM</name>
<dbReference type="Gene3D" id="1.10.10.10">
    <property type="entry name" value="Winged helix-like DNA-binding domain superfamily/Winged helix DNA-binding domain"/>
    <property type="match status" value="1"/>
</dbReference>
<feature type="domain" description="HTH luxR-type" evidence="1">
    <location>
        <begin position="332"/>
        <end position="359"/>
    </location>
</feature>
<dbReference type="InterPro" id="IPR036388">
    <property type="entry name" value="WH-like_DNA-bd_sf"/>
</dbReference>
<proteinExistence type="predicted"/>
<dbReference type="SUPFAM" id="SSF46894">
    <property type="entry name" value="C-terminal effector domain of the bipartite response regulators"/>
    <property type="match status" value="1"/>
</dbReference>
<evidence type="ECO:0000313" key="3">
    <source>
        <dbReference type="Proteomes" id="UP001168524"/>
    </source>
</evidence>
<keyword evidence="3" id="KW-1185">Reference proteome</keyword>
<gene>
    <name evidence="2" type="ORF">QTA56_11230</name>
</gene>
<reference evidence="2" key="1">
    <citation type="submission" date="2023-06" db="EMBL/GenBank/DDBJ databases">
        <title>Two novel species of Acinetobacter isolated from motorbike repairing workshop in Vietnam.</title>
        <authorList>
            <person name="Le N.T.T."/>
        </authorList>
    </citation>
    <scope>NUCLEOTIDE SEQUENCE</scope>
    <source>
        <strain evidence="2">VNH17</strain>
    </source>
</reference>
<dbReference type="PRINTS" id="PR00038">
    <property type="entry name" value="HTHLUXR"/>
</dbReference>
<organism evidence="2 3">
    <name type="scientific">Acinetobacter thutiue</name>
    <dbReference type="NCBI Taxonomy" id="2998078"/>
    <lineage>
        <taxon>Bacteria</taxon>
        <taxon>Pseudomonadati</taxon>
        <taxon>Pseudomonadota</taxon>
        <taxon>Gammaproteobacteria</taxon>
        <taxon>Moraxellales</taxon>
        <taxon>Moraxellaceae</taxon>
        <taxon>Acinetobacter</taxon>
    </lineage>
</organism>
<dbReference type="PROSITE" id="PS00622">
    <property type="entry name" value="HTH_LUXR_1"/>
    <property type="match status" value="1"/>
</dbReference>